<dbReference type="GO" id="GO:0016020">
    <property type="term" value="C:membrane"/>
    <property type="evidence" value="ECO:0007669"/>
    <property type="project" value="UniProtKB-SubCell"/>
</dbReference>
<dbReference type="PANTHER" id="PTHR37042:SF4">
    <property type="entry name" value="OUTER MEMBRANE PROTEIN RV1973"/>
    <property type="match status" value="1"/>
</dbReference>
<proteinExistence type="predicted"/>
<keyword evidence="2 4" id="KW-0472">Membrane</keyword>
<sequence>MNPDDDDEAGETVLTLERPDAEPDSADVSAPRRRLPRLPMIALVGLLVAAAVAAVALLSVGEYRHRHTEALRVQAVSMSRDYLVAMAAFDYQNLDANRARIVSDSSPEFATKYDEMVRALRDIVVTSKGVATATADHVAVERLDDNSATVFAFVDQHVTNVTAPQGSNQKYRMVVSLIRSGDRWIVNDVQTV</sequence>
<dbReference type="STRING" id="1927124.BST13_05360"/>
<dbReference type="AlphaFoldDB" id="A0A1X0B754"/>
<organism evidence="5 6">
    <name type="scientific">Mycobacterium aquaticum</name>
    <dbReference type="NCBI Taxonomy" id="1927124"/>
    <lineage>
        <taxon>Bacteria</taxon>
        <taxon>Bacillati</taxon>
        <taxon>Actinomycetota</taxon>
        <taxon>Actinomycetes</taxon>
        <taxon>Mycobacteriales</taxon>
        <taxon>Mycobacteriaceae</taxon>
        <taxon>Mycobacterium</taxon>
    </lineage>
</organism>
<evidence type="ECO:0008006" key="7">
    <source>
        <dbReference type="Google" id="ProtNLM"/>
    </source>
</evidence>
<gene>
    <name evidence="5" type="ORF">BST13_05360</name>
</gene>
<feature type="transmembrane region" description="Helical" evidence="4">
    <location>
        <begin position="40"/>
        <end position="60"/>
    </location>
</feature>
<evidence type="ECO:0000256" key="3">
    <source>
        <dbReference type="SAM" id="MobiDB-lite"/>
    </source>
</evidence>
<evidence type="ECO:0000313" key="6">
    <source>
        <dbReference type="Proteomes" id="UP000192448"/>
    </source>
</evidence>
<comment type="caution">
    <text evidence="5">The sequence shown here is derived from an EMBL/GenBank/DDBJ whole genome shotgun (WGS) entry which is preliminary data.</text>
</comment>
<accession>A0A1X0B754</accession>
<keyword evidence="6" id="KW-1185">Reference proteome</keyword>
<protein>
    <recommendedName>
        <fullName evidence="7">Mammalian cell entry protein</fullName>
    </recommendedName>
</protein>
<dbReference type="PANTHER" id="PTHR37042">
    <property type="entry name" value="OUTER MEMBRANE PROTEIN RV1973"/>
    <property type="match status" value="1"/>
</dbReference>
<dbReference type="RefSeq" id="WP_083161442.1">
    <property type="nucleotide sequence ID" value="NZ_MVHF01000004.1"/>
</dbReference>
<evidence type="ECO:0000256" key="1">
    <source>
        <dbReference type="ARBA" id="ARBA00004370"/>
    </source>
</evidence>
<keyword evidence="4" id="KW-0812">Transmembrane</keyword>
<reference evidence="5 6" key="1">
    <citation type="submission" date="2017-02" db="EMBL/GenBank/DDBJ databases">
        <title>The new phylogeny of genus Mycobacterium.</title>
        <authorList>
            <person name="Tortoli E."/>
            <person name="Trovato A."/>
            <person name="Cirillo D.M."/>
        </authorList>
    </citation>
    <scope>NUCLEOTIDE SEQUENCE [LARGE SCALE GENOMIC DNA]</scope>
    <source>
        <strain evidence="5 6">RW6</strain>
    </source>
</reference>
<feature type="region of interest" description="Disordered" evidence="3">
    <location>
        <begin position="1"/>
        <end position="30"/>
    </location>
</feature>
<dbReference type="OrthoDB" id="4377606at2"/>
<dbReference type="Proteomes" id="UP000192448">
    <property type="component" value="Unassembled WGS sequence"/>
</dbReference>
<name>A0A1X0B754_9MYCO</name>
<comment type="subcellular location">
    <subcellularLocation>
        <location evidence="1">Membrane</location>
    </subcellularLocation>
</comment>
<evidence type="ECO:0000256" key="2">
    <source>
        <dbReference type="ARBA" id="ARBA00023136"/>
    </source>
</evidence>
<feature type="compositionally biased region" description="Acidic residues" evidence="3">
    <location>
        <begin position="1"/>
        <end position="10"/>
    </location>
</feature>
<evidence type="ECO:0000313" key="5">
    <source>
        <dbReference type="EMBL" id="ORA38039.1"/>
    </source>
</evidence>
<dbReference type="EMBL" id="MVHF01000004">
    <property type="protein sequence ID" value="ORA38039.1"/>
    <property type="molecule type" value="Genomic_DNA"/>
</dbReference>
<evidence type="ECO:0000256" key="4">
    <source>
        <dbReference type="SAM" id="Phobius"/>
    </source>
</evidence>
<keyword evidence="4" id="KW-1133">Transmembrane helix</keyword>